<reference evidence="6 7" key="1">
    <citation type="submission" date="2020-04" db="EMBL/GenBank/DDBJ databases">
        <title>Hymenobacter polaris sp. nov., isolated from Arctic soil.</title>
        <authorList>
            <person name="Dahal R.H."/>
        </authorList>
    </citation>
    <scope>NUCLEOTIDE SEQUENCE [LARGE SCALE GENOMIC DNA]</scope>
    <source>
        <strain evidence="6 7">RP-2-7</strain>
    </source>
</reference>
<dbReference type="InterPro" id="IPR012338">
    <property type="entry name" value="Beta-lactam/transpept-like"/>
</dbReference>
<dbReference type="InterPro" id="IPR050491">
    <property type="entry name" value="AmpC-like"/>
</dbReference>
<dbReference type="GO" id="GO:0016020">
    <property type="term" value="C:membrane"/>
    <property type="evidence" value="ECO:0007669"/>
    <property type="project" value="UniProtKB-SubCell"/>
</dbReference>
<evidence type="ECO:0000259" key="5">
    <source>
        <dbReference type="Pfam" id="PF11954"/>
    </source>
</evidence>
<comment type="caution">
    <text evidence="6">The sequence shown here is derived from an EMBL/GenBank/DDBJ whole genome shotgun (WGS) entry which is preliminary data.</text>
</comment>
<organism evidence="6 7">
    <name type="scientific">Hymenobacter polaris</name>
    <dbReference type="NCBI Taxonomy" id="2682546"/>
    <lineage>
        <taxon>Bacteria</taxon>
        <taxon>Pseudomonadati</taxon>
        <taxon>Bacteroidota</taxon>
        <taxon>Cytophagia</taxon>
        <taxon>Cytophagales</taxon>
        <taxon>Hymenobacteraceae</taxon>
        <taxon>Hymenobacter</taxon>
    </lineage>
</organism>
<dbReference type="Gene3D" id="3.40.710.10">
    <property type="entry name" value="DD-peptidase/beta-lactamase superfamily"/>
    <property type="match status" value="1"/>
</dbReference>
<keyword evidence="7" id="KW-1185">Reference proteome</keyword>
<evidence type="ECO:0000256" key="1">
    <source>
        <dbReference type="ARBA" id="ARBA00004370"/>
    </source>
</evidence>
<name>A0A7Y0AG11_9BACT</name>
<sequence length="472" mass="50467">MNTPFWFRRAATRLAAATLLLGAAHASPAQTPPSAPPTTAQLAAYVRQFAQAGRFSGTVLVADQDRVLLAQGYGLADQGRREANTSATRFRIGSLSKQFTAVLVLQLVEQGQLKLDGTVADYLPDYPLPAGRQITLHQLLSHTAGLPDFTRLPVFAELARQPRTPAQLVASFAQEPLEFAPGTQFAYSNSGYVLLGAILERVTGQPYGQLLRERIARPLRLTATSYDLALPTGPGRATGYGSGADSLTAAFALNPTLAYAAGGITSTAPDLYRWSQALDGNKVLSAASRQRLFAPVRNHYAYGWLALTTALGPDSLRTQEHNGAINGFTSLLVRVPQRQQCLVLLDNHADPTLPELRRGLLRLLHQLPASPPLVAARPAASGPGAPTATQLAAYVGVYELAPTFRIIVRERGGQLYVQATGQQEFATDATTAALFTLRGVPAKVEFVADAQGRVGQLVLHQGGRDTPAPRVE</sequence>
<evidence type="ECO:0000256" key="2">
    <source>
        <dbReference type="ARBA" id="ARBA00023136"/>
    </source>
</evidence>
<dbReference type="RefSeq" id="WP_169532309.1">
    <property type="nucleotide sequence ID" value="NZ_JABBGH010000002.1"/>
</dbReference>
<dbReference type="SUPFAM" id="SSF56601">
    <property type="entry name" value="beta-lactamase/transpeptidase-like"/>
    <property type="match status" value="1"/>
</dbReference>
<gene>
    <name evidence="6" type="ORF">HHL22_15840</name>
</gene>
<keyword evidence="6" id="KW-0378">Hydrolase</keyword>
<dbReference type="AlphaFoldDB" id="A0A7Y0AG11"/>
<feature type="chain" id="PRO_5030904748" evidence="3">
    <location>
        <begin position="27"/>
        <end position="472"/>
    </location>
</feature>
<dbReference type="PANTHER" id="PTHR46825">
    <property type="entry name" value="D-ALANYL-D-ALANINE-CARBOXYPEPTIDASE/ENDOPEPTIDASE AMPH"/>
    <property type="match status" value="1"/>
</dbReference>
<feature type="domain" description="Beta-lactamase-related" evidence="4">
    <location>
        <begin position="43"/>
        <end position="360"/>
    </location>
</feature>
<evidence type="ECO:0000313" key="7">
    <source>
        <dbReference type="Proteomes" id="UP000559626"/>
    </source>
</evidence>
<evidence type="ECO:0000259" key="4">
    <source>
        <dbReference type="Pfam" id="PF00144"/>
    </source>
</evidence>
<dbReference type="EMBL" id="JABBGH010000002">
    <property type="protein sequence ID" value="NML66679.1"/>
    <property type="molecule type" value="Genomic_DNA"/>
</dbReference>
<dbReference type="Pfam" id="PF00144">
    <property type="entry name" value="Beta-lactamase"/>
    <property type="match status" value="1"/>
</dbReference>
<dbReference type="PANTHER" id="PTHR46825:SF11">
    <property type="entry name" value="PENICILLIN-BINDING PROTEIN 4"/>
    <property type="match status" value="1"/>
</dbReference>
<protein>
    <submittedName>
        <fullName evidence="6">Serine hydrolase</fullName>
    </submittedName>
</protein>
<feature type="domain" description="Peptidase S12 Pab87-related C-terminal" evidence="5">
    <location>
        <begin position="383"/>
        <end position="460"/>
    </location>
</feature>
<dbReference type="Pfam" id="PF11954">
    <property type="entry name" value="DUF3471"/>
    <property type="match status" value="1"/>
</dbReference>
<keyword evidence="3" id="KW-0732">Signal</keyword>
<feature type="signal peptide" evidence="3">
    <location>
        <begin position="1"/>
        <end position="26"/>
    </location>
</feature>
<proteinExistence type="predicted"/>
<dbReference type="InterPro" id="IPR021860">
    <property type="entry name" value="Peptidase_S12_Pab87-rel_C"/>
</dbReference>
<accession>A0A7Y0AG11</accession>
<evidence type="ECO:0000313" key="6">
    <source>
        <dbReference type="EMBL" id="NML66679.1"/>
    </source>
</evidence>
<dbReference type="Proteomes" id="UP000559626">
    <property type="component" value="Unassembled WGS sequence"/>
</dbReference>
<evidence type="ECO:0000256" key="3">
    <source>
        <dbReference type="SAM" id="SignalP"/>
    </source>
</evidence>
<keyword evidence="2" id="KW-0472">Membrane</keyword>
<comment type="subcellular location">
    <subcellularLocation>
        <location evidence="1">Membrane</location>
    </subcellularLocation>
</comment>
<dbReference type="InterPro" id="IPR001466">
    <property type="entry name" value="Beta-lactam-related"/>
</dbReference>
<dbReference type="GO" id="GO:0016787">
    <property type="term" value="F:hydrolase activity"/>
    <property type="evidence" value="ECO:0007669"/>
    <property type="project" value="UniProtKB-KW"/>
</dbReference>